<feature type="domain" description="DJ-1/PfpI" evidence="1">
    <location>
        <begin position="7"/>
        <end position="171"/>
    </location>
</feature>
<gene>
    <name evidence="2" type="ORF">JGU71_09660</name>
</gene>
<dbReference type="InterPro" id="IPR002818">
    <property type="entry name" value="DJ-1/PfpI"/>
</dbReference>
<accession>A0A934U2Z5</accession>
<comment type="caution">
    <text evidence="2">The sequence shown here is derived from an EMBL/GenBank/DDBJ whole genome shotgun (WGS) entry which is preliminary data.</text>
</comment>
<dbReference type="Pfam" id="PF01965">
    <property type="entry name" value="DJ-1_PfpI"/>
    <property type="match status" value="1"/>
</dbReference>
<dbReference type="PANTHER" id="PTHR43130">
    <property type="entry name" value="ARAC-FAMILY TRANSCRIPTIONAL REGULATOR"/>
    <property type="match status" value="1"/>
</dbReference>
<dbReference type="EMBL" id="JAEMNV010000003">
    <property type="protein sequence ID" value="MBJ8339152.1"/>
    <property type="molecule type" value="Genomic_DNA"/>
</dbReference>
<dbReference type="InterPro" id="IPR029062">
    <property type="entry name" value="Class_I_gatase-like"/>
</dbReference>
<protein>
    <submittedName>
        <fullName evidence="2">DJ-1/PfpI family protein</fullName>
    </submittedName>
</protein>
<evidence type="ECO:0000313" key="2">
    <source>
        <dbReference type="EMBL" id="MBJ8339152.1"/>
    </source>
</evidence>
<evidence type="ECO:0000259" key="1">
    <source>
        <dbReference type="Pfam" id="PF01965"/>
    </source>
</evidence>
<evidence type="ECO:0000313" key="3">
    <source>
        <dbReference type="Proteomes" id="UP000655868"/>
    </source>
</evidence>
<organism evidence="2 3">
    <name type="scientific">Antrihabitans stalagmiti</name>
    <dbReference type="NCBI Taxonomy" id="2799499"/>
    <lineage>
        <taxon>Bacteria</taxon>
        <taxon>Bacillati</taxon>
        <taxon>Actinomycetota</taxon>
        <taxon>Actinomycetes</taxon>
        <taxon>Mycobacteriales</taxon>
        <taxon>Nocardiaceae</taxon>
        <taxon>Antrihabitans</taxon>
    </lineage>
</organism>
<dbReference type="SUPFAM" id="SSF52317">
    <property type="entry name" value="Class I glutamine amidotransferase-like"/>
    <property type="match status" value="1"/>
</dbReference>
<dbReference type="CDD" id="cd03139">
    <property type="entry name" value="GATase1_PfpI_2"/>
    <property type="match status" value="1"/>
</dbReference>
<dbReference type="PANTHER" id="PTHR43130:SF15">
    <property type="entry name" value="THIJ_PFPI FAMILY PROTEIN (AFU_ORTHOLOGUE AFUA_5G14240)"/>
    <property type="match status" value="1"/>
</dbReference>
<dbReference type="RefSeq" id="WP_199703865.1">
    <property type="nucleotide sequence ID" value="NZ_JAEMNV010000003.1"/>
</dbReference>
<dbReference type="Gene3D" id="3.40.50.880">
    <property type="match status" value="1"/>
</dbReference>
<proteinExistence type="predicted"/>
<dbReference type="Proteomes" id="UP000655868">
    <property type="component" value="Unassembled WGS sequence"/>
</dbReference>
<keyword evidence="3" id="KW-1185">Reference proteome</keyword>
<sequence length="206" mass="21983">MSERVPRRVSIVIFDGFELLDVFGPQTLFKWLPKHFDVDLVGPTAGPVASHGGIEVVAQHGYADASPGDIVLVPGGLGTRTLVDDSAFLTWLAAFARDAEFVTSVCTGSAVLAAAGLLDGYRATSNKRNYAWASGNGADVTWVPVARWVQDGNRWTSSGIAAGIDMAAALIRFLHGDDVARGVADSMEYETHDDADWDPYARLNSG</sequence>
<name>A0A934U2Z5_9NOCA</name>
<dbReference type="InterPro" id="IPR052158">
    <property type="entry name" value="INH-QAR"/>
</dbReference>
<dbReference type="AlphaFoldDB" id="A0A934U2Z5"/>
<reference evidence="2" key="1">
    <citation type="submission" date="2020-12" db="EMBL/GenBank/DDBJ databases">
        <title>Antrihabitans popcorni sp. nov. and Antrihabitans auranticaus sp. nov., isolated from a larva cave.</title>
        <authorList>
            <person name="Lee S.D."/>
            <person name="Kim I.S."/>
        </authorList>
    </citation>
    <scope>NUCLEOTIDE SEQUENCE</scope>
    <source>
        <strain evidence="2">YC3-6</strain>
    </source>
</reference>